<evidence type="ECO:0000256" key="1">
    <source>
        <dbReference type="SAM" id="MobiDB-lite"/>
    </source>
</evidence>
<dbReference type="Proteomes" id="UP001311232">
    <property type="component" value="Unassembled WGS sequence"/>
</dbReference>
<feature type="compositionally biased region" description="Basic and acidic residues" evidence="1">
    <location>
        <begin position="61"/>
        <end position="71"/>
    </location>
</feature>
<feature type="compositionally biased region" description="Polar residues" evidence="1">
    <location>
        <begin position="107"/>
        <end position="121"/>
    </location>
</feature>
<feature type="region of interest" description="Disordered" evidence="1">
    <location>
        <begin position="1"/>
        <end position="163"/>
    </location>
</feature>
<accession>A0AAV9RFN1</accession>
<dbReference type="AlphaFoldDB" id="A0AAV9RFN1"/>
<feature type="compositionally biased region" description="Basic residues" evidence="1">
    <location>
        <begin position="124"/>
        <end position="145"/>
    </location>
</feature>
<evidence type="ECO:0000313" key="2">
    <source>
        <dbReference type="EMBL" id="KAK5607771.1"/>
    </source>
</evidence>
<comment type="caution">
    <text evidence="2">The sequence shown here is derived from an EMBL/GenBank/DDBJ whole genome shotgun (WGS) entry which is preliminary data.</text>
</comment>
<evidence type="ECO:0000313" key="3">
    <source>
        <dbReference type="Proteomes" id="UP001311232"/>
    </source>
</evidence>
<name>A0AAV9RFN1_9TELE</name>
<sequence>MKTTNPKHTPSIRNHPADKQTPPQYKTEKTDATAERSNALQHPTLRPKPPRSGPPQHIIQRRTERSKEHPKQNPCTKPTPCKCTPTSPPKIKPLHEIARPVKRGPTASRSKNMPDTHSPARSSPARRPHTKAHKRRRAHRAKTKTHREAENSPPRDQSGQPAR</sequence>
<keyword evidence="3" id="KW-1185">Reference proteome</keyword>
<protein>
    <submittedName>
        <fullName evidence="2">Uncharacterized protein</fullName>
    </submittedName>
</protein>
<feature type="compositionally biased region" description="Polar residues" evidence="1">
    <location>
        <begin position="1"/>
        <end position="12"/>
    </location>
</feature>
<dbReference type="EMBL" id="JAHHUM010001960">
    <property type="protein sequence ID" value="KAK5607771.1"/>
    <property type="molecule type" value="Genomic_DNA"/>
</dbReference>
<organism evidence="2 3">
    <name type="scientific">Crenichthys baileyi</name>
    <name type="common">White River springfish</name>
    <dbReference type="NCBI Taxonomy" id="28760"/>
    <lineage>
        <taxon>Eukaryota</taxon>
        <taxon>Metazoa</taxon>
        <taxon>Chordata</taxon>
        <taxon>Craniata</taxon>
        <taxon>Vertebrata</taxon>
        <taxon>Euteleostomi</taxon>
        <taxon>Actinopterygii</taxon>
        <taxon>Neopterygii</taxon>
        <taxon>Teleostei</taxon>
        <taxon>Neoteleostei</taxon>
        <taxon>Acanthomorphata</taxon>
        <taxon>Ovalentaria</taxon>
        <taxon>Atherinomorphae</taxon>
        <taxon>Cyprinodontiformes</taxon>
        <taxon>Goodeidae</taxon>
        <taxon>Crenichthys</taxon>
    </lineage>
</organism>
<feature type="compositionally biased region" description="Low complexity" evidence="1">
    <location>
        <begin position="74"/>
        <end position="85"/>
    </location>
</feature>
<gene>
    <name evidence="2" type="ORF">CRENBAI_012066</name>
</gene>
<feature type="compositionally biased region" description="Polar residues" evidence="1">
    <location>
        <begin position="154"/>
        <end position="163"/>
    </location>
</feature>
<reference evidence="2 3" key="1">
    <citation type="submission" date="2021-06" db="EMBL/GenBank/DDBJ databases">
        <authorList>
            <person name="Palmer J.M."/>
        </authorList>
    </citation>
    <scope>NUCLEOTIDE SEQUENCE [LARGE SCALE GENOMIC DNA]</scope>
    <source>
        <strain evidence="2 3">MEX-2019</strain>
        <tissue evidence="2">Muscle</tissue>
    </source>
</reference>
<proteinExistence type="predicted"/>